<proteinExistence type="predicted"/>
<dbReference type="GO" id="GO:0000160">
    <property type="term" value="P:phosphorelay signal transduction system"/>
    <property type="evidence" value="ECO:0007669"/>
    <property type="project" value="InterPro"/>
</dbReference>
<reference evidence="4 5" key="1">
    <citation type="submission" date="2019-11" db="EMBL/GenBank/DDBJ databases">
        <title>Type strains purchased from KCTC, JCM and DSMZ.</title>
        <authorList>
            <person name="Lu H."/>
        </authorList>
    </citation>
    <scope>NUCLEOTIDE SEQUENCE [LARGE SCALE GENOMIC DNA]</scope>
    <source>
        <strain evidence="4 5">KCTC 22382</strain>
    </source>
</reference>
<keyword evidence="5" id="KW-1185">Reference proteome</keyword>
<dbReference type="Gene3D" id="1.25.40.10">
    <property type="entry name" value="Tetratricopeptide repeat domain"/>
    <property type="match status" value="2"/>
</dbReference>
<evidence type="ECO:0000256" key="2">
    <source>
        <dbReference type="SAM" id="Coils"/>
    </source>
</evidence>
<evidence type="ECO:0000313" key="4">
    <source>
        <dbReference type="EMBL" id="MTV36155.1"/>
    </source>
</evidence>
<dbReference type="RefSeq" id="WP_155461507.1">
    <property type="nucleotide sequence ID" value="NZ_WNKY01000001.1"/>
</dbReference>
<comment type="caution">
    <text evidence="1">Lacks conserved residue(s) required for the propagation of feature annotation.</text>
</comment>
<dbReference type="SMART" id="SM00448">
    <property type="entry name" value="REC"/>
    <property type="match status" value="1"/>
</dbReference>
<dbReference type="Pfam" id="PF13432">
    <property type="entry name" value="TPR_16"/>
    <property type="match status" value="2"/>
</dbReference>
<evidence type="ECO:0000256" key="1">
    <source>
        <dbReference type="PROSITE-ProRule" id="PRU00169"/>
    </source>
</evidence>
<sequence>MPDYSNLSVLIVDPNQSMRASVHNMLTQVNITKVDHAVSAATAIRALSTRSYDVVLCEYDLGTGADGAGQDGQQLLEDLRHHKIISPWAIFVMLTSEGVYGKVVSAAELLPTDYILKPFTVDVLSQRIGRALERRAVFLPVYQLIGQGRAREAIDACAANQATQPRYAMDYARLRAELLASLDRHAEAEQAYADILKAKPLGWAQLGQARAVYELGRLADAEELLRQLLADNPKFMAAYDLLARLLREQDKDADARQVLEDAVALSPHMVRRLRNLGDVALATGDVAGAEKAYKQVVAKAKYSEFRDPADHVNLVRALVHKGDAAGAAGVVRDLERSMRSSPSVDVCKGYAASMVKQLNGDAEGAAAELAKAMEKLAEATGMSSDFKLGLAHSCLENRLDEQAAALFDQLIASPHSEVDADQVIALCKQAGRQDIVKRYTVSQEQAVDAVVREAAVLARTGDIRGAVSALQDALQRYPTHADLWSVSVTTMLRQIAELGWDAGLATQCTTLMRRMREHNPQHTLLPGLLAQYAALRQKAAANPTPTSAESS</sequence>
<protein>
    <submittedName>
        <fullName evidence="4">Tetratricopeptide repeat protein</fullName>
    </submittedName>
</protein>
<dbReference type="EMBL" id="WNKY01000001">
    <property type="protein sequence ID" value="MTV36155.1"/>
    <property type="molecule type" value="Genomic_DNA"/>
</dbReference>
<gene>
    <name evidence="4" type="ORF">GM676_00980</name>
</gene>
<dbReference type="CDD" id="cd17589">
    <property type="entry name" value="REC_TPR"/>
    <property type="match status" value="1"/>
</dbReference>
<dbReference type="Pfam" id="PF00072">
    <property type="entry name" value="Response_reg"/>
    <property type="match status" value="1"/>
</dbReference>
<dbReference type="PANTHER" id="PTHR43228">
    <property type="entry name" value="TWO-COMPONENT RESPONSE REGULATOR"/>
    <property type="match status" value="1"/>
</dbReference>
<dbReference type="Proteomes" id="UP000475582">
    <property type="component" value="Unassembled WGS sequence"/>
</dbReference>
<feature type="coiled-coil region" evidence="2">
    <location>
        <begin position="355"/>
        <end position="382"/>
    </location>
</feature>
<dbReference type="InterPro" id="IPR019734">
    <property type="entry name" value="TPR_rpt"/>
</dbReference>
<dbReference type="PANTHER" id="PTHR43228:SF1">
    <property type="entry name" value="TWO-COMPONENT RESPONSE REGULATOR ARR22"/>
    <property type="match status" value="1"/>
</dbReference>
<dbReference type="SMART" id="SM00028">
    <property type="entry name" value="TPR"/>
    <property type="match status" value="4"/>
</dbReference>
<dbReference type="InterPro" id="IPR011990">
    <property type="entry name" value="TPR-like_helical_dom_sf"/>
</dbReference>
<dbReference type="OrthoDB" id="7298659at2"/>
<dbReference type="SUPFAM" id="SSF48452">
    <property type="entry name" value="TPR-like"/>
    <property type="match status" value="1"/>
</dbReference>
<accession>A0A6L6PCP7</accession>
<dbReference type="AlphaFoldDB" id="A0A6L6PCP7"/>
<comment type="caution">
    <text evidence="4">The sequence shown here is derived from an EMBL/GenBank/DDBJ whole genome shotgun (WGS) entry which is preliminary data.</text>
</comment>
<evidence type="ECO:0000313" key="5">
    <source>
        <dbReference type="Proteomes" id="UP000475582"/>
    </source>
</evidence>
<dbReference type="Gene3D" id="3.40.50.2300">
    <property type="match status" value="1"/>
</dbReference>
<organism evidence="4 5">
    <name type="scientific">Duganella radicis</name>
    <dbReference type="NCBI Taxonomy" id="551988"/>
    <lineage>
        <taxon>Bacteria</taxon>
        <taxon>Pseudomonadati</taxon>
        <taxon>Pseudomonadota</taxon>
        <taxon>Betaproteobacteria</taxon>
        <taxon>Burkholderiales</taxon>
        <taxon>Oxalobacteraceae</taxon>
        <taxon>Telluria group</taxon>
        <taxon>Duganella</taxon>
    </lineage>
</organism>
<dbReference type="InterPro" id="IPR052048">
    <property type="entry name" value="ST_Response_Regulator"/>
</dbReference>
<dbReference type="SUPFAM" id="SSF52172">
    <property type="entry name" value="CheY-like"/>
    <property type="match status" value="1"/>
</dbReference>
<dbReference type="PROSITE" id="PS50110">
    <property type="entry name" value="RESPONSE_REGULATORY"/>
    <property type="match status" value="1"/>
</dbReference>
<evidence type="ECO:0000259" key="3">
    <source>
        <dbReference type="PROSITE" id="PS50110"/>
    </source>
</evidence>
<keyword evidence="2" id="KW-0175">Coiled coil</keyword>
<dbReference type="InterPro" id="IPR001789">
    <property type="entry name" value="Sig_transdc_resp-reg_receiver"/>
</dbReference>
<feature type="domain" description="Response regulatory" evidence="3">
    <location>
        <begin position="8"/>
        <end position="132"/>
    </location>
</feature>
<dbReference type="InterPro" id="IPR011006">
    <property type="entry name" value="CheY-like_superfamily"/>
</dbReference>
<name>A0A6L6PCP7_9BURK</name>